<evidence type="ECO:0000256" key="2">
    <source>
        <dbReference type="ARBA" id="ARBA00022989"/>
    </source>
</evidence>
<feature type="transmembrane region" description="Helical" evidence="5">
    <location>
        <begin position="234"/>
        <end position="260"/>
    </location>
</feature>
<dbReference type="InterPro" id="IPR036259">
    <property type="entry name" value="MFS_trans_sf"/>
</dbReference>
<evidence type="ECO:0000256" key="5">
    <source>
        <dbReference type="SAM" id="Phobius"/>
    </source>
</evidence>
<feature type="transmembrane region" description="Helical" evidence="5">
    <location>
        <begin position="77"/>
        <end position="97"/>
    </location>
</feature>
<dbReference type="Gene3D" id="1.20.1250.20">
    <property type="entry name" value="MFS general substrate transporter like domains"/>
    <property type="match status" value="1"/>
</dbReference>
<feature type="transmembrane region" description="Helical" evidence="5">
    <location>
        <begin position="364"/>
        <end position="385"/>
    </location>
</feature>
<evidence type="ECO:0000313" key="7">
    <source>
        <dbReference type="Proteomes" id="UP000294547"/>
    </source>
</evidence>
<feature type="transmembrane region" description="Helical" evidence="5">
    <location>
        <begin position="330"/>
        <end position="352"/>
    </location>
</feature>
<feature type="transmembrane region" description="Helical" evidence="5">
    <location>
        <begin position="132"/>
        <end position="150"/>
    </location>
</feature>
<dbReference type="AlphaFoldDB" id="A0A4R6RDJ6"/>
<sequence length="425" mass="43172">MTPPPPLDDDAPPLGEPLVDAELETDPPPPPTPVPVPGGRLLVGAALVLVAFNLRTVFSSLSSVLPDIARDLGLDGLFVGLATTLPVLCLGLFAPFAPRLAMRFGAERVVLVVLFLIAAGAALRALPLPAALLGGSMLAGAAIACGNVLLPGLVKRDFPDRAALMTGLYTMALCGGAAAAAGLTVPIERATGSWSLALAAWALPAAAVLPLWLPLRPPAGAAGRHARPAVRGLLADPLAWQVTLFMGLQSALAYSVFGWLAPILRDRGVDPLTAGVVVSVSVAFQTASCLVAPAIAVRGRDQRVIDVVLVAFAVAGLVGCLFAPLPAMWVFAAVQGIGQGGLIAVAMTLIVLRSPDPHVAAQLSSMAQTVGYVLASGGPLLVGLVHGRTGGFAATVWIYLGIGAVAAAAGWGAGRARLVRVRAEV</sequence>
<feature type="transmembrane region" description="Helical" evidence="5">
    <location>
        <begin position="391"/>
        <end position="413"/>
    </location>
</feature>
<dbReference type="GO" id="GO:0022857">
    <property type="term" value="F:transmembrane transporter activity"/>
    <property type="evidence" value="ECO:0007669"/>
    <property type="project" value="InterPro"/>
</dbReference>
<feature type="transmembrane region" description="Helical" evidence="5">
    <location>
        <begin position="304"/>
        <end position="324"/>
    </location>
</feature>
<dbReference type="Pfam" id="PF07690">
    <property type="entry name" value="MFS_1"/>
    <property type="match status" value="1"/>
</dbReference>
<name>A0A4R6RDJ6_9HYPH</name>
<dbReference type="SUPFAM" id="SSF103473">
    <property type="entry name" value="MFS general substrate transporter"/>
    <property type="match status" value="1"/>
</dbReference>
<protein>
    <submittedName>
        <fullName evidence="6">CP family cyanate transporter-like MFS transporter</fullName>
    </submittedName>
</protein>
<organism evidence="6 7">
    <name type="scientific">Oharaeibacter diazotrophicus</name>
    <dbReference type="NCBI Taxonomy" id="1920512"/>
    <lineage>
        <taxon>Bacteria</taxon>
        <taxon>Pseudomonadati</taxon>
        <taxon>Pseudomonadota</taxon>
        <taxon>Alphaproteobacteria</taxon>
        <taxon>Hyphomicrobiales</taxon>
        <taxon>Pleomorphomonadaceae</taxon>
        <taxon>Oharaeibacter</taxon>
    </lineage>
</organism>
<keyword evidence="1 5" id="KW-0812">Transmembrane</keyword>
<evidence type="ECO:0000256" key="1">
    <source>
        <dbReference type="ARBA" id="ARBA00022692"/>
    </source>
</evidence>
<dbReference type="RefSeq" id="WP_126540344.1">
    <property type="nucleotide sequence ID" value="NZ_BSPM01000002.1"/>
</dbReference>
<keyword evidence="2 5" id="KW-1133">Transmembrane helix</keyword>
<feature type="transmembrane region" description="Helical" evidence="5">
    <location>
        <begin position="272"/>
        <end position="297"/>
    </location>
</feature>
<keyword evidence="3 5" id="KW-0472">Membrane</keyword>
<feature type="region of interest" description="Disordered" evidence="4">
    <location>
        <begin position="1"/>
        <end position="34"/>
    </location>
</feature>
<dbReference type="InterPro" id="IPR052524">
    <property type="entry name" value="MFS_Cyanate_Porter"/>
</dbReference>
<dbReference type="InterPro" id="IPR011701">
    <property type="entry name" value="MFS"/>
</dbReference>
<feature type="transmembrane region" description="Helical" evidence="5">
    <location>
        <begin position="109"/>
        <end position="126"/>
    </location>
</feature>
<dbReference type="EMBL" id="SNXY01000008">
    <property type="protein sequence ID" value="TDP84331.1"/>
    <property type="molecule type" value="Genomic_DNA"/>
</dbReference>
<dbReference type="PANTHER" id="PTHR23523">
    <property type="match status" value="1"/>
</dbReference>
<proteinExistence type="predicted"/>
<feature type="transmembrane region" description="Helical" evidence="5">
    <location>
        <begin position="162"/>
        <end position="187"/>
    </location>
</feature>
<dbReference type="OrthoDB" id="5317164at2"/>
<gene>
    <name evidence="6" type="ORF">EDD54_2938</name>
</gene>
<dbReference type="Proteomes" id="UP000294547">
    <property type="component" value="Unassembled WGS sequence"/>
</dbReference>
<evidence type="ECO:0000256" key="3">
    <source>
        <dbReference type="ARBA" id="ARBA00023136"/>
    </source>
</evidence>
<evidence type="ECO:0000256" key="4">
    <source>
        <dbReference type="SAM" id="MobiDB-lite"/>
    </source>
</evidence>
<reference evidence="6 7" key="1">
    <citation type="submission" date="2019-03" db="EMBL/GenBank/DDBJ databases">
        <title>Genomic Encyclopedia of Type Strains, Phase IV (KMG-IV): sequencing the most valuable type-strain genomes for metagenomic binning, comparative biology and taxonomic classification.</title>
        <authorList>
            <person name="Goeker M."/>
        </authorList>
    </citation>
    <scope>NUCLEOTIDE SEQUENCE [LARGE SCALE GENOMIC DNA]</scope>
    <source>
        <strain evidence="6 7">DSM 102969</strain>
    </source>
</reference>
<dbReference type="PANTHER" id="PTHR23523:SF2">
    <property type="entry name" value="2-NITROIMIDAZOLE TRANSPORTER"/>
    <property type="match status" value="1"/>
</dbReference>
<comment type="caution">
    <text evidence="6">The sequence shown here is derived from an EMBL/GenBank/DDBJ whole genome shotgun (WGS) entry which is preliminary data.</text>
</comment>
<feature type="transmembrane region" description="Helical" evidence="5">
    <location>
        <begin position="193"/>
        <end position="213"/>
    </location>
</feature>
<evidence type="ECO:0000313" key="6">
    <source>
        <dbReference type="EMBL" id="TDP84331.1"/>
    </source>
</evidence>
<keyword evidence="7" id="KW-1185">Reference proteome</keyword>
<accession>A0A4R6RDJ6</accession>